<accession>A0A5A9P017</accession>
<evidence type="ECO:0000313" key="2">
    <source>
        <dbReference type="Proteomes" id="UP000324632"/>
    </source>
</evidence>
<dbReference type="Proteomes" id="UP000324632">
    <property type="component" value="Chromosome 12"/>
</dbReference>
<keyword evidence="2" id="KW-1185">Reference proteome</keyword>
<protein>
    <submittedName>
        <fullName evidence="1">Uncharacterized protein</fullName>
    </submittedName>
</protein>
<gene>
    <name evidence="1" type="ORF">E1301_Tti020577</name>
</gene>
<name>A0A5A9P017_9TELE</name>
<dbReference type="AlphaFoldDB" id="A0A5A9P017"/>
<reference evidence="1 2" key="1">
    <citation type="journal article" date="2019" name="Mol. Ecol. Resour.">
        <title>Chromosome-level genome assembly of Triplophysa tibetana, a fish adapted to the harsh high-altitude environment of the Tibetan Plateau.</title>
        <authorList>
            <person name="Yang X."/>
            <person name="Liu H."/>
            <person name="Ma Z."/>
            <person name="Zou Y."/>
            <person name="Zou M."/>
            <person name="Mao Y."/>
            <person name="Li X."/>
            <person name="Wang H."/>
            <person name="Chen T."/>
            <person name="Wang W."/>
            <person name="Yang R."/>
        </authorList>
    </citation>
    <scope>NUCLEOTIDE SEQUENCE [LARGE SCALE GENOMIC DNA]</scope>
    <source>
        <strain evidence="1">TTIB1903HZAU</strain>
        <tissue evidence="1">Muscle</tissue>
    </source>
</reference>
<proteinExistence type="predicted"/>
<evidence type="ECO:0000313" key="1">
    <source>
        <dbReference type="EMBL" id="KAA0714471.1"/>
    </source>
</evidence>
<dbReference type="EMBL" id="SOYY01000012">
    <property type="protein sequence ID" value="KAA0714471.1"/>
    <property type="molecule type" value="Genomic_DNA"/>
</dbReference>
<organism evidence="1 2">
    <name type="scientific">Triplophysa tibetana</name>
    <dbReference type="NCBI Taxonomy" id="1572043"/>
    <lineage>
        <taxon>Eukaryota</taxon>
        <taxon>Metazoa</taxon>
        <taxon>Chordata</taxon>
        <taxon>Craniata</taxon>
        <taxon>Vertebrata</taxon>
        <taxon>Euteleostomi</taxon>
        <taxon>Actinopterygii</taxon>
        <taxon>Neopterygii</taxon>
        <taxon>Teleostei</taxon>
        <taxon>Ostariophysi</taxon>
        <taxon>Cypriniformes</taxon>
        <taxon>Nemacheilidae</taxon>
        <taxon>Triplophysa</taxon>
    </lineage>
</organism>
<sequence length="117" mass="13300">MTVGDMTLSIRLRSSTARSVHRLADVTNLFTGIALRIKTPSKHLWLPGISHPELHQQMDTSRERRRFLLPDLLKHTTGHFEAHGGAFVFGIEPGHMGHLSWAFMRFVRQMDCSTPPD</sequence>
<comment type="caution">
    <text evidence="1">The sequence shown here is derived from an EMBL/GenBank/DDBJ whole genome shotgun (WGS) entry which is preliminary data.</text>
</comment>